<dbReference type="RefSeq" id="WP_275311380.1">
    <property type="nucleotide sequence ID" value="NZ_CP095749.1"/>
</dbReference>
<dbReference type="Proteomes" id="UP001218629">
    <property type="component" value="Chromosome"/>
</dbReference>
<proteinExistence type="predicted"/>
<sequence>MKAFAAKANGVIRVRLLSSSVAHFSRQDGIFGLFGASGAIILKGHGVLALEPLEGVGGQAACDVEERGEHLGALSFS</sequence>
<gene>
    <name evidence="1" type="ORF">MOV08_41645</name>
</gene>
<evidence type="ECO:0000313" key="1">
    <source>
        <dbReference type="EMBL" id="WEB45160.1"/>
    </source>
</evidence>
<accession>A0ABY8AJE5</accession>
<dbReference type="EMBL" id="CP095749">
    <property type="protein sequence ID" value="WEB45160.1"/>
    <property type="molecule type" value="Genomic_DNA"/>
</dbReference>
<organism evidence="1 2">
    <name type="scientific">Streptomyces yunnanensis</name>
    <dbReference type="NCBI Taxonomy" id="156453"/>
    <lineage>
        <taxon>Bacteria</taxon>
        <taxon>Bacillati</taxon>
        <taxon>Actinomycetota</taxon>
        <taxon>Actinomycetes</taxon>
        <taxon>Kitasatosporales</taxon>
        <taxon>Streptomycetaceae</taxon>
        <taxon>Streptomyces</taxon>
    </lineage>
</organism>
<keyword evidence="2" id="KW-1185">Reference proteome</keyword>
<evidence type="ECO:0000313" key="2">
    <source>
        <dbReference type="Proteomes" id="UP001218629"/>
    </source>
</evidence>
<protein>
    <submittedName>
        <fullName evidence="1">Uncharacterized protein</fullName>
    </submittedName>
</protein>
<name>A0ABY8AJE5_9ACTN</name>
<reference evidence="1 2" key="1">
    <citation type="submission" date="2022-03" db="EMBL/GenBank/DDBJ databases">
        <title>Streptomyces yunnanensis P86,complete genome.</title>
        <authorList>
            <person name="Chen S."/>
            <person name="Zhang Q."/>
        </authorList>
    </citation>
    <scope>NUCLEOTIDE SEQUENCE [LARGE SCALE GENOMIC DNA]</scope>
    <source>
        <strain evidence="1 2">P86</strain>
    </source>
</reference>